<sequence>MLTNGAPDDDDTPPIPDGPPYSEEFLAHFHGGVYPDDQTLLASIYADPDAVAFLQHLENITDQLRRLRPS</sequence>
<dbReference type="EMBL" id="BMJH01000002">
    <property type="protein sequence ID" value="GGC69797.1"/>
    <property type="molecule type" value="Genomic_DNA"/>
</dbReference>
<reference evidence="2" key="2">
    <citation type="submission" date="2020-09" db="EMBL/GenBank/DDBJ databases">
        <authorList>
            <person name="Sun Q."/>
            <person name="Zhou Y."/>
        </authorList>
    </citation>
    <scope>NUCLEOTIDE SEQUENCE</scope>
    <source>
        <strain evidence="2">CGMCC 1.15478</strain>
    </source>
</reference>
<dbReference type="RefSeq" id="WP_188674734.1">
    <property type="nucleotide sequence ID" value="NZ_BMJH01000002.1"/>
</dbReference>
<feature type="region of interest" description="Disordered" evidence="1">
    <location>
        <begin position="1"/>
        <end position="22"/>
    </location>
</feature>
<evidence type="ECO:0000313" key="2">
    <source>
        <dbReference type="EMBL" id="GGC69797.1"/>
    </source>
</evidence>
<proteinExistence type="predicted"/>
<evidence type="ECO:0000256" key="1">
    <source>
        <dbReference type="SAM" id="MobiDB-lite"/>
    </source>
</evidence>
<dbReference type="AlphaFoldDB" id="A0A916XFL6"/>
<reference evidence="2" key="1">
    <citation type="journal article" date="2014" name="Int. J. Syst. Evol. Microbiol.">
        <title>Complete genome sequence of Corynebacterium casei LMG S-19264T (=DSM 44701T), isolated from a smear-ripened cheese.</title>
        <authorList>
            <consortium name="US DOE Joint Genome Institute (JGI-PGF)"/>
            <person name="Walter F."/>
            <person name="Albersmeier A."/>
            <person name="Kalinowski J."/>
            <person name="Ruckert C."/>
        </authorList>
    </citation>
    <scope>NUCLEOTIDE SEQUENCE</scope>
    <source>
        <strain evidence="2">CGMCC 1.15478</strain>
    </source>
</reference>
<evidence type="ECO:0000313" key="3">
    <source>
        <dbReference type="Proteomes" id="UP000641514"/>
    </source>
</evidence>
<comment type="caution">
    <text evidence="2">The sequence shown here is derived from an EMBL/GenBank/DDBJ whole genome shotgun (WGS) entry which is preliminary data.</text>
</comment>
<organism evidence="2 3">
    <name type="scientific">Hoyosella rhizosphaerae</name>
    <dbReference type="NCBI Taxonomy" id="1755582"/>
    <lineage>
        <taxon>Bacteria</taxon>
        <taxon>Bacillati</taxon>
        <taxon>Actinomycetota</taxon>
        <taxon>Actinomycetes</taxon>
        <taxon>Mycobacteriales</taxon>
        <taxon>Hoyosellaceae</taxon>
        <taxon>Hoyosella</taxon>
    </lineage>
</organism>
<protein>
    <submittedName>
        <fullName evidence="2">Uncharacterized protein</fullName>
    </submittedName>
</protein>
<dbReference type="Proteomes" id="UP000641514">
    <property type="component" value="Unassembled WGS sequence"/>
</dbReference>
<keyword evidence="3" id="KW-1185">Reference proteome</keyword>
<gene>
    <name evidence="2" type="ORF">GCM10011410_23270</name>
</gene>
<accession>A0A916XFL6</accession>
<name>A0A916XFL6_9ACTN</name>